<evidence type="ECO:0000259" key="3">
    <source>
        <dbReference type="Pfam" id="PF00326"/>
    </source>
</evidence>
<dbReference type="Proteomes" id="UP000653472">
    <property type="component" value="Unassembled WGS sequence"/>
</dbReference>
<keyword evidence="1" id="KW-0378">Hydrolase</keyword>
<dbReference type="Gene3D" id="3.40.50.1820">
    <property type="entry name" value="alpha/beta hydrolase"/>
    <property type="match status" value="1"/>
</dbReference>
<dbReference type="FunFam" id="3.40.50.1820:FF:000442">
    <property type="entry name" value="Subfamily S9C unassigned peptidase"/>
    <property type="match status" value="1"/>
</dbReference>
<reference evidence="4" key="1">
    <citation type="submission" date="2020-03" db="EMBL/GenBank/DDBJ databases">
        <title>Solimonas marina sp. nov., isolated from deep seawater of the Pacific Ocean.</title>
        <authorList>
            <person name="Liu X."/>
            <person name="Lai Q."/>
            <person name="Sun F."/>
            <person name="Gai Y."/>
            <person name="Li G."/>
            <person name="Shao Z."/>
        </authorList>
    </citation>
    <scope>NUCLEOTIDE SEQUENCE</scope>
    <source>
        <strain evidence="4">C16B3</strain>
    </source>
</reference>
<feature type="signal peptide" evidence="2">
    <location>
        <begin position="1"/>
        <end position="19"/>
    </location>
</feature>
<dbReference type="GO" id="GO:0004252">
    <property type="term" value="F:serine-type endopeptidase activity"/>
    <property type="evidence" value="ECO:0007669"/>
    <property type="project" value="TreeGrafter"/>
</dbReference>
<dbReference type="PANTHER" id="PTHR42776:SF27">
    <property type="entry name" value="DIPEPTIDYL PEPTIDASE FAMILY MEMBER 6"/>
    <property type="match status" value="1"/>
</dbReference>
<sequence>MKTTFFLFFVLAFPAVVHAAPVPLSDFARTDSFDDVQISPNGRYLAMRMPIGKDFGIAIVDLSGKTRGTKVNVGADRSVVDYQWASDDRLVFSIGENFGFADAPWMTGELFAINADGKAGRYIYGFRGSTIEIGTRIGTATQSNGSAYLVRTLPDDPGHVIIAAYDFVANADRVRAVAMKLDVFNGKREPLVSAPITGGVQFVADRQGFVRFVVGEDDKGYTVTYARSPDHPDWRVLGRGEKKFTVLPEGFSNDDRYVFLLSDEKTPLQCLIREDLQTGEQQQLSCDANFDAERVVRAADDGDPVGVLYRGDRPRFDVLDPGSPDGHTLEALQTAFAGSIAIPVSSTRDGSRTVVEVYSDKDPGDFYLFDNKTKHADFLVGARQWIDPRQMAARQPISLKARDGTVLHGYLTLPIGGGKHLPLVVVPHGGPFGIADHWRWDEDAQLLANHGYAVLQINFRGSGGFGSAFENAGRHGWDSVMIDDIVDATHWAVNQGDADAQRVCIYGASYGGYAALMSAERAPDLYRCAVGYAGVYDLPKLADDSDIGETSSGEGFIAEFIGDNRADLTAASPVEHVDKLKAALLIVHGTADKRAPFSQAESLRDALDKRHYPYEWMAVTGEGHGFYKPEDRQAFFAKLIGFLDHNIGPDAPAATADPGGQ</sequence>
<dbReference type="GO" id="GO:0006508">
    <property type="term" value="P:proteolysis"/>
    <property type="evidence" value="ECO:0007669"/>
    <property type="project" value="InterPro"/>
</dbReference>
<dbReference type="EMBL" id="JAAVXB010000011">
    <property type="protein sequence ID" value="NKF24005.1"/>
    <property type="molecule type" value="Genomic_DNA"/>
</dbReference>
<evidence type="ECO:0000256" key="2">
    <source>
        <dbReference type="SAM" id="SignalP"/>
    </source>
</evidence>
<dbReference type="AlphaFoldDB" id="A0A970B7S7"/>
<dbReference type="PANTHER" id="PTHR42776">
    <property type="entry name" value="SERINE PEPTIDASE S9 FAMILY MEMBER"/>
    <property type="match status" value="1"/>
</dbReference>
<dbReference type="InterPro" id="IPR001375">
    <property type="entry name" value="Peptidase_S9_cat"/>
</dbReference>
<feature type="domain" description="Peptidase S9 prolyl oligopeptidase catalytic" evidence="3">
    <location>
        <begin position="440"/>
        <end position="648"/>
    </location>
</feature>
<comment type="caution">
    <text evidence="4">The sequence shown here is derived from an EMBL/GenBank/DDBJ whole genome shotgun (WGS) entry which is preliminary data.</text>
</comment>
<keyword evidence="2" id="KW-0732">Signal</keyword>
<protein>
    <submittedName>
        <fullName evidence="4">S9 family peptidase</fullName>
    </submittedName>
</protein>
<proteinExistence type="predicted"/>
<feature type="chain" id="PRO_5037317479" evidence="2">
    <location>
        <begin position="20"/>
        <end position="661"/>
    </location>
</feature>
<name>A0A970B7S7_9GAMM</name>
<dbReference type="SUPFAM" id="SSF53474">
    <property type="entry name" value="alpha/beta-Hydrolases"/>
    <property type="match status" value="1"/>
</dbReference>
<accession>A0A970B7S7</accession>
<dbReference type="RefSeq" id="WP_168149333.1">
    <property type="nucleotide sequence ID" value="NZ_JAAVXB010000011.1"/>
</dbReference>
<evidence type="ECO:0000256" key="1">
    <source>
        <dbReference type="ARBA" id="ARBA00022801"/>
    </source>
</evidence>
<dbReference type="InterPro" id="IPR029058">
    <property type="entry name" value="AB_hydrolase_fold"/>
</dbReference>
<dbReference type="Pfam" id="PF00326">
    <property type="entry name" value="Peptidase_S9"/>
    <property type="match status" value="1"/>
</dbReference>
<evidence type="ECO:0000313" key="5">
    <source>
        <dbReference type="Proteomes" id="UP000653472"/>
    </source>
</evidence>
<gene>
    <name evidence="4" type="ORF">G7Y82_16965</name>
</gene>
<evidence type="ECO:0000313" key="4">
    <source>
        <dbReference type="EMBL" id="NKF24005.1"/>
    </source>
</evidence>
<dbReference type="SUPFAM" id="SSF82171">
    <property type="entry name" value="DPP6 N-terminal domain-like"/>
    <property type="match status" value="1"/>
</dbReference>
<keyword evidence="5" id="KW-1185">Reference proteome</keyword>
<organism evidence="4 5">
    <name type="scientific">Solimonas marina</name>
    <dbReference type="NCBI Taxonomy" id="2714601"/>
    <lineage>
        <taxon>Bacteria</taxon>
        <taxon>Pseudomonadati</taxon>
        <taxon>Pseudomonadota</taxon>
        <taxon>Gammaproteobacteria</taxon>
        <taxon>Nevskiales</taxon>
        <taxon>Nevskiaceae</taxon>
        <taxon>Solimonas</taxon>
    </lineage>
</organism>